<evidence type="ECO:0000256" key="1">
    <source>
        <dbReference type="SAM" id="MobiDB-lite"/>
    </source>
</evidence>
<dbReference type="EMBL" id="VIFM01000159">
    <property type="protein sequence ID" value="TQF11995.1"/>
    <property type="molecule type" value="Genomic_DNA"/>
</dbReference>
<dbReference type="AlphaFoldDB" id="A0A540WSJ6"/>
<evidence type="ECO:0000313" key="2">
    <source>
        <dbReference type="EMBL" id="TQF11995.1"/>
    </source>
</evidence>
<accession>A0A540WSJ6</accession>
<protein>
    <submittedName>
        <fullName evidence="2">Uncharacterized protein</fullName>
    </submittedName>
</protein>
<dbReference type="RefSeq" id="WP_141646238.1">
    <property type="nucleotide sequence ID" value="NZ_VIFM01000159.1"/>
</dbReference>
<name>A0A540WSJ6_9BACT</name>
<evidence type="ECO:0000313" key="3">
    <source>
        <dbReference type="Proteomes" id="UP000315369"/>
    </source>
</evidence>
<feature type="region of interest" description="Disordered" evidence="1">
    <location>
        <begin position="152"/>
        <end position="180"/>
    </location>
</feature>
<keyword evidence="3" id="KW-1185">Reference proteome</keyword>
<organism evidence="2 3">
    <name type="scientific">Myxococcus llanfairpwllgwyngyllgogerychwyrndrobwllllantysiliogogogochensis</name>
    <dbReference type="NCBI Taxonomy" id="2590453"/>
    <lineage>
        <taxon>Bacteria</taxon>
        <taxon>Pseudomonadati</taxon>
        <taxon>Myxococcota</taxon>
        <taxon>Myxococcia</taxon>
        <taxon>Myxococcales</taxon>
        <taxon>Cystobacterineae</taxon>
        <taxon>Myxococcaceae</taxon>
        <taxon>Myxococcus</taxon>
    </lineage>
</organism>
<comment type="caution">
    <text evidence="2">The sequence shown here is derived from an EMBL/GenBank/DDBJ whole genome shotgun (WGS) entry which is preliminary data.</text>
</comment>
<gene>
    <name evidence="2" type="ORF">FJV41_31200</name>
</gene>
<proteinExistence type="predicted"/>
<sequence>MASDDDGLPRVAHGGEWLRALVERPHTTEEMAERLGVSVRTAQRCGQDLLEQGWPIDRSYPAPGKGVLWLLTSRQELERWLGLRRRIGADGWHPLKGDWTGAVATVQLLVEEGEPTKVSVTYADGITADDVPQSFTDRLAQRLKGLGVAADNWEDTGWEGGPSAPMQETSRLEPLLAPTE</sequence>
<reference evidence="2 3" key="1">
    <citation type="submission" date="2019-06" db="EMBL/GenBank/DDBJ databases">
        <authorList>
            <person name="Livingstone P."/>
            <person name="Whitworth D."/>
        </authorList>
    </citation>
    <scope>NUCLEOTIDE SEQUENCE [LARGE SCALE GENOMIC DNA]</scope>
    <source>
        <strain evidence="2 3">AM401</strain>
    </source>
</reference>
<dbReference type="Proteomes" id="UP000315369">
    <property type="component" value="Unassembled WGS sequence"/>
</dbReference>